<reference evidence="2" key="1">
    <citation type="submission" date="2017-09" db="EMBL/GenBank/DDBJ databases">
        <title>Depth-based differentiation of microbial function through sediment-hosted aquifers and enrichment of novel symbionts in the deep terrestrial subsurface.</title>
        <authorList>
            <person name="Probst A.J."/>
            <person name="Ladd B."/>
            <person name="Jarett J.K."/>
            <person name="Geller-Mcgrath D.E."/>
            <person name="Sieber C.M.K."/>
            <person name="Emerson J.B."/>
            <person name="Anantharaman K."/>
            <person name="Thomas B.C."/>
            <person name="Malmstrom R."/>
            <person name="Stieglmeier M."/>
            <person name="Klingl A."/>
            <person name="Woyke T."/>
            <person name="Ryan C.M."/>
            <person name="Banfield J.F."/>
        </authorList>
    </citation>
    <scope>NUCLEOTIDE SEQUENCE [LARGE SCALE GENOMIC DNA]</scope>
</reference>
<dbReference type="EMBL" id="PFMR01000121">
    <property type="protein sequence ID" value="PIZ17385.1"/>
    <property type="molecule type" value="Genomic_DNA"/>
</dbReference>
<proteinExistence type="predicted"/>
<dbReference type="GO" id="GO:0042601">
    <property type="term" value="C:endospore-forming forespore"/>
    <property type="evidence" value="ECO:0007669"/>
    <property type="project" value="TreeGrafter"/>
</dbReference>
<protein>
    <recommendedName>
        <fullName evidence="3">Elp3/MiaA/NifB-like radical SAM core domain-containing protein</fullName>
    </recommendedName>
</protein>
<dbReference type="AlphaFoldDB" id="A0A2M7SCY7"/>
<dbReference type="InterPro" id="IPR049539">
    <property type="entry name" value="SPL"/>
</dbReference>
<dbReference type="Gene3D" id="3.80.30.30">
    <property type="match status" value="1"/>
</dbReference>
<dbReference type="PANTHER" id="PTHR37822">
    <property type="entry name" value="SPORE PHOTOPRODUCT LYASE-RELATED"/>
    <property type="match status" value="1"/>
</dbReference>
<evidence type="ECO:0008006" key="3">
    <source>
        <dbReference type="Google" id="ProtNLM"/>
    </source>
</evidence>
<sequence length="432" mass="49186">MYKLNLGKVYVSDRVEKDEAAMERMNRMAKAIGLSLDDVTRITDAEIPDLIAENGWQHARTPQGMLKEHKPLDIVFNAFKFNGGEAETDEAFKRCPEGTPKSLFKSLLGYCTPALLAHPRDEDQKNNCVCWSENEFVTIEGCPHGCKYCDGGQLININLNLEEFAERIVGPALKQNPWQKCYRCNTTLSDTICFEPEYGLHEVFTKKFAEFNDRYLYIHTKSANVDFIGGIEHKDRLINVWSIPCDRTSREIEPGSATALERIEAARKCQEMDIPIRYKFKPIIPIKGWREEYSAIIKEMFRRTSPEIVGFCVLMWMDAERLKQIFDPAIFDPAYIAAMEEAAGQMKGVRTGPFPHKVRAEIYRFFIEEVRRWDKSVPLFISTESREMWDELKDLLGASPAQFACGCGPICAPGPCLKASKEAKTSTYAPQG</sequence>
<dbReference type="GO" id="GO:1904047">
    <property type="term" value="F:S-adenosyl-L-methionine binding"/>
    <property type="evidence" value="ECO:0007669"/>
    <property type="project" value="TreeGrafter"/>
</dbReference>
<name>A0A2M7SCY7_9BACT</name>
<dbReference type="GO" id="GO:0003913">
    <property type="term" value="F:DNA photolyase activity"/>
    <property type="evidence" value="ECO:0007669"/>
    <property type="project" value="TreeGrafter"/>
</dbReference>
<dbReference type="Proteomes" id="UP000229307">
    <property type="component" value="Unassembled WGS sequence"/>
</dbReference>
<evidence type="ECO:0000313" key="1">
    <source>
        <dbReference type="EMBL" id="PIZ17385.1"/>
    </source>
</evidence>
<accession>A0A2M7SCY7</accession>
<dbReference type="Pfam" id="PF20903">
    <property type="entry name" value="SPL"/>
    <property type="match status" value="1"/>
</dbReference>
<dbReference type="PANTHER" id="PTHR37822:SF2">
    <property type="entry name" value="SPORE PHOTOPRODUCT LYASE"/>
    <property type="match status" value="1"/>
</dbReference>
<comment type="caution">
    <text evidence="1">The sequence shown here is derived from an EMBL/GenBank/DDBJ whole genome shotgun (WGS) entry which is preliminary data.</text>
</comment>
<dbReference type="GO" id="GO:0051539">
    <property type="term" value="F:4 iron, 4 sulfur cluster binding"/>
    <property type="evidence" value="ECO:0007669"/>
    <property type="project" value="TreeGrafter"/>
</dbReference>
<gene>
    <name evidence="1" type="ORF">COY52_04630</name>
</gene>
<organism evidence="1 2">
    <name type="scientific">Candidatus Desantisbacteria bacterium CG_4_10_14_0_8_um_filter_48_22</name>
    <dbReference type="NCBI Taxonomy" id="1974543"/>
    <lineage>
        <taxon>Bacteria</taxon>
        <taxon>Candidatus Desantisiibacteriota</taxon>
    </lineage>
</organism>
<evidence type="ECO:0000313" key="2">
    <source>
        <dbReference type="Proteomes" id="UP000229307"/>
    </source>
</evidence>